<dbReference type="FunFam" id="1.20.5.170:FF:000007">
    <property type="entry name" value="hepatic leukemia factor isoform X2"/>
    <property type="match status" value="1"/>
</dbReference>
<gene>
    <name evidence="10" type="ORF">QTP70_022930</name>
</gene>
<evidence type="ECO:0000256" key="4">
    <source>
        <dbReference type="ARBA" id="ARBA00023125"/>
    </source>
</evidence>
<dbReference type="Gene3D" id="1.20.5.170">
    <property type="match status" value="1"/>
</dbReference>
<keyword evidence="3" id="KW-0805">Transcription regulation</keyword>
<protein>
    <recommendedName>
        <fullName evidence="9">BZIP domain-containing protein</fullName>
    </recommendedName>
</protein>
<evidence type="ECO:0000313" key="11">
    <source>
        <dbReference type="Proteomes" id="UP001274896"/>
    </source>
</evidence>
<dbReference type="SMART" id="SM00338">
    <property type="entry name" value="BRLZ"/>
    <property type="match status" value="1"/>
</dbReference>
<proteinExistence type="inferred from homology"/>
<keyword evidence="4" id="KW-0238">DNA-binding</keyword>
<evidence type="ECO:0000259" key="9">
    <source>
        <dbReference type="PROSITE" id="PS50217"/>
    </source>
</evidence>
<dbReference type="GO" id="GO:0000981">
    <property type="term" value="F:DNA-binding transcription factor activity, RNA polymerase II-specific"/>
    <property type="evidence" value="ECO:0007669"/>
    <property type="project" value="TreeGrafter"/>
</dbReference>
<evidence type="ECO:0000256" key="2">
    <source>
        <dbReference type="ARBA" id="ARBA00009208"/>
    </source>
</evidence>
<dbReference type="GO" id="GO:0005634">
    <property type="term" value="C:nucleus"/>
    <property type="evidence" value="ECO:0007669"/>
    <property type="project" value="UniProtKB-SubCell"/>
</dbReference>
<keyword evidence="7" id="KW-0175">Coiled coil</keyword>
<comment type="similarity">
    <text evidence="2">Belongs to the bZIP family. PAR subfamily.</text>
</comment>
<dbReference type="InterPro" id="IPR040223">
    <property type="entry name" value="PAR_bZIP"/>
</dbReference>
<name>A0AAE0UJF4_9TELE</name>
<evidence type="ECO:0000256" key="7">
    <source>
        <dbReference type="SAM" id="Coils"/>
    </source>
</evidence>
<dbReference type="InterPro" id="IPR004827">
    <property type="entry name" value="bZIP"/>
</dbReference>
<dbReference type="SUPFAM" id="SSF57959">
    <property type="entry name" value="Leucine zipper domain"/>
    <property type="match status" value="1"/>
</dbReference>
<dbReference type="InterPro" id="IPR046347">
    <property type="entry name" value="bZIP_sf"/>
</dbReference>
<dbReference type="PROSITE" id="PS50217">
    <property type="entry name" value="BZIP"/>
    <property type="match status" value="1"/>
</dbReference>
<keyword evidence="6" id="KW-0539">Nucleus</keyword>
<evidence type="ECO:0000256" key="8">
    <source>
        <dbReference type="SAM" id="MobiDB-lite"/>
    </source>
</evidence>
<dbReference type="Proteomes" id="UP001274896">
    <property type="component" value="Unassembled WGS sequence"/>
</dbReference>
<dbReference type="EMBL" id="JAUCMX010000028">
    <property type="protein sequence ID" value="KAK3508350.1"/>
    <property type="molecule type" value="Genomic_DNA"/>
</dbReference>
<evidence type="ECO:0000256" key="3">
    <source>
        <dbReference type="ARBA" id="ARBA00023015"/>
    </source>
</evidence>
<sequence length="297" mass="32571">MVVVVMMESDGGGDGVLREIKEKLSSVSDGESCGDGGGGAGGGSGGAVGVSASLTPTIWDKTIPYDGENFHLEYMDLDEFLLENQIPAALEEELHKSLEQEAQGSPAIPEVSGTVPQVPGETEKAAEVRKIKGEDERRDGGIAELQVMAHATEPKAKPELATPSPVNLEDIEVSVNFQPDPADLVLSSIPGGELFNPRKHRFSEEELKPQPMIKKAKKVFVPDNSKDDKYWFRRKKNNQAAKRSRDARRLKENQIAVRASFLERENAALRQEVAELRKNCSRCKKIMALYEAKYGPL</sequence>
<comment type="caution">
    <text evidence="10">The sequence shown here is derived from an EMBL/GenBank/DDBJ whole genome shotgun (WGS) entry which is preliminary data.</text>
</comment>
<evidence type="ECO:0000313" key="10">
    <source>
        <dbReference type="EMBL" id="KAK3508350.1"/>
    </source>
</evidence>
<organism evidence="10 11">
    <name type="scientific">Hemibagrus guttatus</name>
    <dbReference type="NCBI Taxonomy" id="175788"/>
    <lineage>
        <taxon>Eukaryota</taxon>
        <taxon>Metazoa</taxon>
        <taxon>Chordata</taxon>
        <taxon>Craniata</taxon>
        <taxon>Vertebrata</taxon>
        <taxon>Euteleostomi</taxon>
        <taxon>Actinopterygii</taxon>
        <taxon>Neopterygii</taxon>
        <taxon>Teleostei</taxon>
        <taxon>Ostariophysi</taxon>
        <taxon>Siluriformes</taxon>
        <taxon>Bagridae</taxon>
        <taxon>Hemibagrus</taxon>
    </lineage>
</organism>
<accession>A0AAE0UJF4</accession>
<comment type="subcellular location">
    <subcellularLocation>
        <location evidence="1">Nucleus</location>
    </subcellularLocation>
</comment>
<dbReference type="AlphaFoldDB" id="A0AAE0UJF4"/>
<dbReference type="Pfam" id="PF07716">
    <property type="entry name" value="bZIP_2"/>
    <property type="match status" value="1"/>
</dbReference>
<feature type="region of interest" description="Disordered" evidence="8">
    <location>
        <begin position="99"/>
        <end position="128"/>
    </location>
</feature>
<keyword evidence="5" id="KW-0804">Transcription</keyword>
<evidence type="ECO:0000256" key="6">
    <source>
        <dbReference type="ARBA" id="ARBA00023242"/>
    </source>
</evidence>
<feature type="domain" description="BZIP" evidence="9">
    <location>
        <begin position="227"/>
        <end position="290"/>
    </location>
</feature>
<dbReference type="CDD" id="cd14695">
    <property type="entry name" value="bZIP_HLF"/>
    <property type="match status" value="1"/>
</dbReference>
<dbReference type="GO" id="GO:0000978">
    <property type="term" value="F:RNA polymerase II cis-regulatory region sequence-specific DNA binding"/>
    <property type="evidence" value="ECO:0007669"/>
    <property type="project" value="TreeGrafter"/>
</dbReference>
<keyword evidence="11" id="KW-1185">Reference proteome</keyword>
<dbReference type="PANTHER" id="PTHR11988">
    <property type="entry name" value="THYROTROPH EMBRYONIC FACTOR RELATED"/>
    <property type="match status" value="1"/>
</dbReference>
<dbReference type="PANTHER" id="PTHR11988:SF47">
    <property type="entry name" value="TEF TRANSCRIPTION FACTOR, PAR BZIP FAMILY MEMBER B"/>
    <property type="match status" value="1"/>
</dbReference>
<evidence type="ECO:0000256" key="5">
    <source>
        <dbReference type="ARBA" id="ARBA00023163"/>
    </source>
</evidence>
<reference evidence="10" key="1">
    <citation type="submission" date="2023-06" db="EMBL/GenBank/DDBJ databases">
        <title>Male Hemibagrus guttatus genome.</title>
        <authorList>
            <person name="Bian C."/>
        </authorList>
    </citation>
    <scope>NUCLEOTIDE SEQUENCE</scope>
    <source>
        <strain evidence="10">Male_cb2023</strain>
        <tissue evidence="10">Muscle</tissue>
    </source>
</reference>
<evidence type="ECO:0000256" key="1">
    <source>
        <dbReference type="ARBA" id="ARBA00004123"/>
    </source>
</evidence>
<feature type="coiled-coil region" evidence="7">
    <location>
        <begin position="259"/>
        <end position="286"/>
    </location>
</feature>